<comment type="similarity">
    <text evidence="1">Belongs to the glycosyltransferase 2 family.</text>
</comment>
<accession>A0ABY4MWT0</accession>
<dbReference type="EC" id="2.4.-.-" evidence="6"/>
<keyword evidence="4" id="KW-0812">Transmembrane</keyword>
<keyword evidence="3 6" id="KW-0808">Transferase</keyword>
<evidence type="ECO:0000256" key="2">
    <source>
        <dbReference type="ARBA" id="ARBA00022676"/>
    </source>
</evidence>
<dbReference type="SUPFAM" id="SSF47226">
    <property type="entry name" value="Histidine-containing phosphotransfer domain, HPT domain"/>
    <property type="match status" value="1"/>
</dbReference>
<feature type="domain" description="HPt" evidence="5">
    <location>
        <begin position="520"/>
        <end position="595"/>
    </location>
</feature>
<feature type="transmembrane region" description="Helical" evidence="4">
    <location>
        <begin position="48"/>
        <end position="69"/>
    </location>
</feature>
<evidence type="ECO:0000256" key="4">
    <source>
        <dbReference type="SAM" id="Phobius"/>
    </source>
</evidence>
<name>A0ABY4MWT0_9MICO</name>
<dbReference type="Pfam" id="PF01627">
    <property type="entry name" value="Hpt"/>
    <property type="match status" value="1"/>
</dbReference>
<feature type="transmembrane region" description="Helical" evidence="4">
    <location>
        <begin position="375"/>
        <end position="393"/>
    </location>
</feature>
<dbReference type="Gene3D" id="1.20.120.160">
    <property type="entry name" value="HPT domain"/>
    <property type="match status" value="1"/>
</dbReference>
<dbReference type="EMBL" id="CP097160">
    <property type="protein sequence ID" value="UQN14870.1"/>
    <property type="molecule type" value="Genomic_DNA"/>
</dbReference>
<dbReference type="Gene3D" id="3.90.550.10">
    <property type="entry name" value="Spore Coat Polysaccharide Biosynthesis Protein SpsA, Chain A"/>
    <property type="match status" value="1"/>
</dbReference>
<dbReference type="PANTHER" id="PTHR43630:SF1">
    <property type="entry name" value="POLY-BETA-1,6-N-ACETYL-D-GLUCOSAMINE SYNTHASE"/>
    <property type="match status" value="1"/>
</dbReference>
<feature type="transmembrane region" description="Helical" evidence="4">
    <location>
        <begin position="435"/>
        <end position="458"/>
    </location>
</feature>
<dbReference type="InterPro" id="IPR008207">
    <property type="entry name" value="Sig_transdc_His_kin_Hpt_dom"/>
</dbReference>
<dbReference type="InterPro" id="IPR029044">
    <property type="entry name" value="Nucleotide-diphossugar_trans"/>
</dbReference>
<dbReference type="GO" id="GO:0016757">
    <property type="term" value="F:glycosyltransferase activity"/>
    <property type="evidence" value="ECO:0007669"/>
    <property type="project" value="UniProtKB-KW"/>
</dbReference>
<keyword evidence="4" id="KW-0472">Membrane</keyword>
<keyword evidence="4" id="KW-1133">Transmembrane helix</keyword>
<protein>
    <submittedName>
        <fullName evidence="6">Glycosyltransferase</fullName>
        <ecNumber evidence="6">2.4.-.-</ecNumber>
    </submittedName>
</protein>
<dbReference type="SUPFAM" id="SSF53448">
    <property type="entry name" value="Nucleotide-diphospho-sugar transferases"/>
    <property type="match status" value="1"/>
</dbReference>
<sequence>MTRESSESNVTFVILGVIFSVGYGGIAVYVFCLSGLAGEFGESVWRDIAGIVVSITAMLALTYASLLVLTYRRPDRSEPGDLSAFEWHFLVPCRDEEAVIGETISSARTSFPNCHVWVIDDASEDATAAIVRDLMDIDPNVHLVSRVAPNARLGKGKALNAAFRSVSDFVGGDAALRQRTIIGVLDADGYLSGNALELLAGPQGFGSDEHGAAQVEVWMKNRGDRRPRGDRGWYLNGLGRFLVRMQDIEFRTSNSAMQLFRMLTGTVGLGGNGQFARLTVLDALEEAHGDPWGNKLSEDYELGLNIMALGFKNTYIREAHVSQEALPYFRRLLTQRTRWAQGIMECAANIRVLSKANSLTVGGWLEVHYFIAQPVLTMLNLVLVPTLLVLALIDGSFGFLSNSLAWLVVVAGLVFLIAPYAVWPVLYRRRGGERISLLSSVLLGPTYLVYVYLTYFYYPRAIFRMLTGRNSWAKTRRNAEDESAIAATTPAALRTIPLVDTAVFDELVLDLEGELAAVTEIVARFVVAWPRRIGQLRGAVASEQLEAMWDAIGSIRVSAAMLGAPRLQVAAEEFIELLREQQQSPGTASTETRLDDGTALASELGVDMAAARRSVGEIARVGVDTVVEMRSRYLEVDTRIPSPGAQPVTPRESR</sequence>
<dbReference type="Pfam" id="PF13641">
    <property type="entry name" value="Glyco_tranf_2_3"/>
    <property type="match status" value="1"/>
</dbReference>
<dbReference type="InterPro" id="IPR036641">
    <property type="entry name" value="HPT_dom_sf"/>
</dbReference>
<feature type="transmembrane region" description="Helical" evidence="4">
    <location>
        <begin position="405"/>
        <end position="423"/>
    </location>
</feature>
<keyword evidence="2 6" id="KW-0328">Glycosyltransferase</keyword>
<proteinExistence type="inferred from homology"/>
<evidence type="ECO:0000259" key="5">
    <source>
        <dbReference type="Pfam" id="PF01627"/>
    </source>
</evidence>
<evidence type="ECO:0000313" key="6">
    <source>
        <dbReference type="EMBL" id="UQN14870.1"/>
    </source>
</evidence>
<evidence type="ECO:0000256" key="3">
    <source>
        <dbReference type="ARBA" id="ARBA00022679"/>
    </source>
</evidence>
<evidence type="ECO:0000256" key="1">
    <source>
        <dbReference type="ARBA" id="ARBA00006739"/>
    </source>
</evidence>
<dbReference type="PANTHER" id="PTHR43630">
    <property type="entry name" value="POLY-BETA-1,6-N-ACETYL-D-GLUCOSAMINE SYNTHASE"/>
    <property type="match status" value="1"/>
</dbReference>
<feature type="transmembrane region" description="Helical" evidence="4">
    <location>
        <begin position="12"/>
        <end position="36"/>
    </location>
</feature>
<reference evidence="6" key="1">
    <citation type="submission" date="2022-05" db="EMBL/GenBank/DDBJ databases">
        <title>Complete genome sequence of toluene-degrading Gulosibacter sediminis strain ACHW.36C.</title>
        <authorList>
            <person name="Wai A.C."/>
            <person name="Lai G.K."/>
            <person name="Griffin S.D."/>
            <person name="Leung F.C."/>
        </authorList>
    </citation>
    <scope>NUCLEOTIDE SEQUENCE [LARGE SCALE GENOMIC DNA]</scope>
    <source>
        <strain evidence="6">ACHW.36C</strain>
    </source>
</reference>
<organism evidence="6">
    <name type="scientific">Gulosibacter sediminis</name>
    <dbReference type="NCBI Taxonomy" id="1729695"/>
    <lineage>
        <taxon>Bacteria</taxon>
        <taxon>Bacillati</taxon>
        <taxon>Actinomycetota</taxon>
        <taxon>Actinomycetes</taxon>
        <taxon>Micrococcales</taxon>
        <taxon>Microbacteriaceae</taxon>
        <taxon>Gulosibacter</taxon>
    </lineage>
</organism>
<gene>
    <name evidence="6" type="ORF">M3M28_12635</name>
</gene>